<gene>
    <name evidence="3" type="ORF">SpAn4DRAFT_3258</name>
</gene>
<evidence type="ECO:0000259" key="2">
    <source>
        <dbReference type="Pfam" id="PF13400"/>
    </source>
</evidence>
<sequence>MRIFVVNQKGSITVLTVLAITVLLGFAALVVDVGFLYVNRAELVNMADAAALAGVQDLPGDTAQAEASGREYAAQNGQSGDVIEVIVPTNRAVAVSVKRTVNMVFAKVFGLNSVDVRAKSAAVLRPTSGVIGVVPFGVVWQEFVYGTTYALKVGAGDGYAGNYDALALGGTGSRTYTDNIKFGYDAKLSIGQWVSTETGNMSGGTGEGVNYRIGLDPYATFNTVEAGSPRIIIVPLIESITNDTGRHDVKIVGFAGFFLEGVAGSGNENLVSGKFMQTVIAGETSGTAINYGVYSAALVPYESVAAN</sequence>
<dbReference type="EMBL" id="CTRP01000011">
    <property type="protein sequence ID" value="CQR72798.1"/>
    <property type="molecule type" value="Genomic_DNA"/>
</dbReference>
<dbReference type="Pfam" id="PF13400">
    <property type="entry name" value="Tad"/>
    <property type="match status" value="1"/>
</dbReference>
<feature type="transmembrane region" description="Helical" evidence="1">
    <location>
        <begin position="12"/>
        <end position="38"/>
    </location>
</feature>
<proteinExistence type="predicted"/>
<feature type="domain" description="Putative Flp pilus-assembly TadG-like N-terminal" evidence="2">
    <location>
        <begin position="10"/>
        <end position="57"/>
    </location>
</feature>
<keyword evidence="4" id="KW-1185">Reference proteome</keyword>
<dbReference type="AlphaFoldDB" id="A0A0U1KZF7"/>
<dbReference type="Proteomes" id="UP000049855">
    <property type="component" value="Unassembled WGS sequence"/>
</dbReference>
<keyword evidence="1" id="KW-0812">Transmembrane</keyword>
<keyword evidence="1" id="KW-0472">Membrane</keyword>
<keyword evidence="1" id="KW-1133">Transmembrane helix</keyword>
<evidence type="ECO:0000313" key="3">
    <source>
        <dbReference type="EMBL" id="CQR72798.1"/>
    </source>
</evidence>
<dbReference type="RefSeq" id="WP_021168485.1">
    <property type="nucleotide sequence ID" value="NZ_CTRP01000011.1"/>
</dbReference>
<dbReference type="InterPro" id="IPR028087">
    <property type="entry name" value="Tad_N"/>
</dbReference>
<reference evidence="4" key="1">
    <citation type="submission" date="2015-03" db="EMBL/GenBank/DDBJ databases">
        <authorList>
            <person name="Nijsse Bart"/>
        </authorList>
    </citation>
    <scope>NUCLEOTIDE SEQUENCE [LARGE SCALE GENOMIC DNA]</scope>
</reference>
<evidence type="ECO:0000313" key="4">
    <source>
        <dbReference type="Proteomes" id="UP000049855"/>
    </source>
</evidence>
<name>A0A0U1KZF7_9FIRM</name>
<evidence type="ECO:0000256" key="1">
    <source>
        <dbReference type="SAM" id="Phobius"/>
    </source>
</evidence>
<accession>A0A0U1KZF7</accession>
<protein>
    <submittedName>
        <fullName evidence="3">von Willebrand factor type A domain protein, associated with Flp pilus assembly</fullName>
    </submittedName>
</protein>
<organism evidence="3 4">
    <name type="scientific">Sporomusa ovata</name>
    <dbReference type="NCBI Taxonomy" id="2378"/>
    <lineage>
        <taxon>Bacteria</taxon>
        <taxon>Bacillati</taxon>
        <taxon>Bacillota</taxon>
        <taxon>Negativicutes</taxon>
        <taxon>Selenomonadales</taxon>
        <taxon>Sporomusaceae</taxon>
        <taxon>Sporomusa</taxon>
    </lineage>
</organism>